<sequence>MYKFKFNLYQAIKALQSTLYSNSTTVNSTDAGRDNNATGISVKSIPIEDFKNLETIFKKSESEYTSQDKIFILNELSIILMKSQQHCQLISNIFRPLLIDLVSRYIHSCNKRNKKTTDTSKSSKKDSKIIEIENISLIFSQLLPTTPQLLGIVIQYYQNQSSIKKINIFDQILLIKNIKNEKESRWLSLVQSTYRLLSFNRKVFSSLWNWTPLFTLLEIDSHKIRWYVIKTMSMVLNVPDHQIEAIKPFYNQYHHQIVQIEKDIINIESTQIFLNNNNYNNNSSNSNNSSGGDTDTQDMITDISNPNIYIQKEDLDNSIVDICGILLFKKFSISSNGLLSTSIPTTKNNSNNNQQQHNQLVYTNTVSQNLNSLAIAVGLGKPILIEGVTGSGKTTMVEELSKITGNDNIIRIHLGDQTDSKVLLGTYVTSDTPGEFKWQAGALTQAVSEGRWILIEDIDLAPIEVLSVLIPLLESRTLFIPGRGEVIEAANGFQLFATQTLFGTHSRDQNANILSHLWTRVVIEALNTTEMKHVLTTLFPKLTVLIGKFIETFNLLLRVISNGGSVSTSDSDEKFIIPSSRFISSRDLIKWIKRCNQRLALSNVSQMVTSAMKEIVFVEALDCFCSMISKKALRNRLTEVIGKVWELTADRTAYYIDLYKPSINITPSSVTTGRATLESLEKSDAVTVQTKKHTRIQISGDNSQESGVTKHGVFAHTMNSLRLIEKISISIQFNEPILLVGETGTGKTSVVQYVADQLNQKLVVLNLNQQSDSSDLIGGFKPVEMRLLCLPLKVRFDSLFKKTFSEASNSEFLEKIDQSFISKNWKSFINLLNKAIKLVETKVLKDSGGEEGSSTKKRSVRPEIREKWRKLAIDIIKLGTQFEKSKNNFAFSFVEGSLINCIRKGHWVLLDEMNLATSETLESLSGLFDGGSLTLTEKGDVEPVERHPNFRVFACMNPPTDIGKKDLPPGIRNRFTEYFVDDLENKADLCLVVKTILQDLIPHPPIDDIVEFYLKTKTESQNRMLDGSNQKPHFSLRTLSRALNYTKHVTKSFGFQRALYEGISMSFLTQLNRTSYPMMEQLIQTFIKKGDNKLYKQPLNKPNQDSNKQFVQIEQFWIEVGEEKPVVPSHYILTESIKANLANLSRILVSRKHPILLQGPTSSGKTSMVEYLAIRTGHRFIRINNHEHTDLQEYLGQYISDDKGKLVFQEGILVEAVRKGYWVVLDELNLAPSEVLEALNRLLDDNRELFIPETQEVVKPHPHFMLFATQNPPGLYGGRKVLSRAFRNRFLELHVDDIPEHELEEILSKRCALPPSYCKKLVAIMRELQLNRQGSSQVFAGKHGYITFRDLFRWAQRNPSSYDELGVAGYMLLAERLRKEDEKLIIKQVIEKHLKIKLDMESIYACDDHPDFLKIIELLGDQELVNASHLEKIVWTRSMKRLFALVGRCLEAKEPILLVGETGCSKTTICQLYSILHSKKLSILNCHQHTETADFVGGLRPVRGRDQVLLKIYAMVKQFYAQVNVANTPSNIDDIPIKELVEKNVVSAWKELSSTLDTENNQEIVQLVQQIEKSYSQYCSLFTWVDGPLVESMKQGHYFLIDEISLAEDAVLERLNSVLEPSRLLVLAEKGGVEIEELRGHQDFRILATMNPGGDFGKKELSPAMRNRFTEIWVPAISNHNDLLQIVEERFKYPQLKGKGSMMLEFIEYLLTIQKNKRVISLRDILSWISFMNLCIEKNLLSANESYIHGACLVLLDGFGMGSNSSSESEGLKLRDACLTKLLSQIAEEEEREILRGSLIASTTASNTLVRDETRFGIHPFYINAAPASNATNLQFSMNAPTTFKNALRVLRGMQLPRAILVEGSPGVGKTSLITAIAKASGNNIVRINLSEQTDIMDLLGSDLPVEGGTGGQFEWRDGVFLEALKNGSWVLLDELNLASQTVLEGLNSCLDHRSEVYIPELGKTFACHPNFRVFACQNPLHQGGGRKGLPKSFLNRFTQVFIDQLDQNDLLFISESMYPLIPSATLEKMIKFNHVMHKESMVEHKFGRKGAPWEFNLRDTFRWCDLIVKDPKSISNPGRFIDVIYLQRMRTLQDREYVKSLYRRVFPEDDSIDFSANQNPSYSITPDYVQIGSSILARQKSPVEQTPQQLDMANIEILQRLLNPLENLMKCIEMNWMSILIGQTSSSKTSAIRLLAQLTGNTLYEFSMNSSVDTTEILGGFEQIDLVRYQRKIISSSYELIKQISSNLLSKITDDSLQTQIVACITDLHHVWNIFKAKQSQLDTQEKSNKGPNDQTQAMVNSELLDILVKILAAIEKVLEQFGSSFEKDVIANIELLVADTRKQISRISSIEKESVTGCFEWIDGLLIKALEQGAWILIDNVNFCNPTVLDRLNPLLEQGGVLMLNERGMVDGQVKVITPHPNFRIFLTMDDRKGEISRAMRNRGIEIYLPEQNTFVNQDNLRLLTAIGIPSESISNSMIKFHNAVYTQFSSTIENPVSLSQLLYWGKLLLDQLQRGISLELAISNSMEQIYIRPRRHLNQRTLIQSIYKEYFNSESVLSIQQEMIQGMDVLGVYPHFVKGSDYVKSSTTSTLVKNAEFMQHYHKLMLDDDNGSNENYYQISSKFFIESSNSINLADRIGYLDALKESNQDYSSTVQSMKKLFKHPVYTRFEKKITLLFSLLNVNSSDAIILYQGYQWKNNESLFKLIQEKVDHFNNDDSMETTESPQSLWSSVVNSMTLLSLLMEQSIQTAKQDKQLKAFEKSPPANIGTAKFMKQTPVFLVSFAYAKKMISRDILNNDLISFIYRIFDSLDQQIDQWFVELQDKPTCTATTLKTLGSIIRLKNNFYASLVNNCNFNVGEFIIRWKWICKEIKKLGVDMNTQISILFENINAIIHSFDTNSNNRLWKVGGHPIVMRSEELVTLDSEFLALVDKIQYNFNKTLQQQSPLTHSSFSIDQEWRKTLVEAFTTLYWANFQLNSDDQTPQQIQDIVKNIQQVPSLLADKLKELIEKQNNRIKVLPQVDAPHTEDGLPIIQNVFYDPVSLKHHSVALWPLIDHTLAQRETKVMMILMQFLLSQHMDLKNGCMKDSIEPLFINIIDDLKYIVEHYKSSNIPRSLYHLVFYQKLIWMIDNYLATETRSSIGIIELQSIVHSILYVYNSSLWNNAYNDLGYVGKASLPQYKYNMVSNNDVAKTASNPFDTIRFGYGPPRLFQNIQSIFSFYLTSDWDFVSIADVPGKVEQLEQVIQHLTSPTNSNDNQESMNHQYIQMFWLLINTVSSSYSKVYSDNSDFDNTIQEISKSLEQESQFKQEFIENLKQLITNSSDKHLNQMSMKLLVPALDIMISYFNNKHILVLRNQNRLGKLVLLISCFRMIMYVPSHPIDPTQKYNVILDYSTETSQQLADEIFIRKEIEKLTTGKETNMIIVQLEQLLQETDHQISLQKKKVTPRPVPSQFDQLHRDVSQFSHHFSNIEKVLDLIKNFNLIDSEELVEKDVQEYQMLYSTETMWQEKANHFIQSLEKKFYSRYRDVVVPIITSVYQMKQGLRYMADAYKQAVTSQDVLTAKQDIQKVLRSLTQFPTSSSSNDMLFLDKNVLDSIKQMMRANTRDNQDNGNGGVKNIKAIALLLRSSLCQVYNQLTISNHLCVDTLTLIDTIFRVFVEEWRFQEEEKRKKEALENQSFKYKVQSHKMETKEEKDEKVFLSSFPSFYKDFQDLETTIVVEQDEAEEAKEADSAESTEPGVYDDMFFKNSINDQEIIQLCQIHRDIFTHLDGIPRPNESSNNWKLCEKDRVELFQLFYSCSYLLIKVLNQRVDDIEFDHLSMGSHIMSASYLKDTLSVAPISHITYSKLDEKFKFLKTASYLSKKADPSAANQFGINESTTVISQGKVYNIYTDPNIPEIGIIRKPMQEFRDRVFELLAEFPDHPNLTLIVKLIDRLLTYPATDSLIKILTGLELLLRKSLEWESFAHKGVSIQSHLDILSRLITRWRKLEIESWPSIFQNQEKQSEIKALKVWFILYDLINDDPETDFDANIEKNFKTLQEYLFCSTLGDFLTRLELLKTFHLQLQATVKLINSPEKIAYKQKLSTIILNIYKYFYFFVPRFESKLAKEIKPIEDKAIEFIKLSRWEDNKLLTQYERLKNHIEKSHRNLAKITIKYKNVLNLPLHDIFSQMDNDMDIPSQILIPGQQVAQKKKKGTKAIAIGNKEIITVSDWVSWPGKNFISSIATAETSNIANREIKSLFKLDHPELNSNKLTKLFKKMQQISKKDLLESDCYVVVREGVDCLDSMGGEIIERIEYLSNESNEVKTSEKALSLNLLYSKLKELGLSFNTNQYPQEQLQIAYLFNIATLPEKSELPRKDGNVVESGASLVQQSDSYFYRIVSRIHRLRTLSLEHHSDLSARDLQRTGGFVEHLLAIIIANRKQSSAHLKYWNYLISFIKLFSTNDTIFPHQSNLFAWIEKQRALVNQLYHSFEEISLLCSKTSSLLISNDLKSIQSSVDKMKLSIDQHQSQFRSLYTIIDGQHPLLTNASLTFLLDTFEQINSVKQRLANLLDQQSIQSLNYLKNPLKSLYNSIDSIQSQWNAAQSSMLSQHSVMENSESNVNNVDQFMKLFDKIIKHILVAIQELKETSNSITKVEKLEEPAAEKENSDNEDDEEEKEFKPKLQGEELESREHEIQDGHISKIDQFLQKQFKSLDLKGLLMTLIELHLFVVDSANGTSIASLNQYRVMLQQLYPLLNQYILLVNQCILDQMAFGKTLSKLEYIMLSVFIQLYQKGFCKSDKDDEGEATGESNGKFEDDVEGTGMGEGKGKKDVSDEIEDQEQLMGTNTDEKDEQEDEDDEKEEKDEDEGFDMTDDFEGDMHDIKKDPKKEDEKEDPNQDELDKEMGELEKPEDKVVDEKLWNDEEDIQEDDVQDEEGEGAENTDEMVAKDDKEKKDNKKDEKKDEKKKEKRSRRRTRRKR</sequence>
<dbReference type="EMBL" id="AJWJ01000061">
    <property type="protein sequence ID" value="KAF2076411.1"/>
    <property type="molecule type" value="Genomic_DNA"/>
</dbReference>
<dbReference type="OrthoDB" id="5186at2759"/>
<feature type="compositionally biased region" description="Basic and acidic residues" evidence="10">
    <location>
        <begin position="4863"/>
        <end position="4876"/>
    </location>
</feature>
<dbReference type="Pfam" id="PF07728">
    <property type="entry name" value="AAA_5"/>
    <property type="match status" value="7"/>
</dbReference>
<dbReference type="InterPro" id="IPR011704">
    <property type="entry name" value="ATPase_dyneun-rel_AAA"/>
</dbReference>
<dbReference type="InterPro" id="IPR003593">
    <property type="entry name" value="AAA+_ATPase"/>
</dbReference>
<feature type="compositionally biased region" description="Basic and acidic residues" evidence="10">
    <location>
        <begin position="4662"/>
        <end position="4673"/>
    </location>
</feature>
<keyword evidence="13" id="KW-1185">Reference proteome</keyword>
<evidence type="ECO:0000313" key="13">
    <source>
        <dbReference type="Proteomes" id="UP000695562"/>
    </source>
</evidence>
<evidence type="ECO:0000256" key="4">
    <source>
        <dbReference type="ARBA" id="ARBA00017143"/>
    </source>
</evidence>
<dbReference type="InterPro" id="IPR012099">
    <property type="entry name" value="Midasin"/>
</dbReference>
<evidence type="ECO:0000259" key="11">
    <source>
        <dbReference type="SMART" id="SM00382"/>
    </source>
</evidence>
<dbReference type="InterPro" id="IPR025662">
    <property type="entry name" value="Sigma_54_int_dom_ATP-bd_1"/>
</dbReference>
<dbReference type="PIRSF" id="PIRSF010340">
    <property type="entry name" value="Midasin"/>
    <property type="match status" value="1"/>
</dbReference>
<dbReference type="Pfam" id="PF17867">
    <property type="entry name" value="AAA_lid_7"/>
    <property type="match status" value="3"/>
</dbReference>
<accession>A0A8J4UVA7</accession>
<feature type="domain" description="AAA+ ATPase" evidence="11">
    <location>
        <begin position="733"/>
        <end position="985"/>
    </location>
</feature>
<reference evidence="12" key="1">
    <citation type="submission" date="2020-01" db="EMBL/GenBank/DDBJ databases">
        <title>Development of genomics and gene disruption for Polysphondylium violaceum indicates a role for the polyketide synthase stlB in stalk morphogenesis.</title>
        <authorList>
            <person name="Narita B."/>
            <person name="Kawabe Y."/>
            <person name="Kin K."/>
            <person name="Saito T."/>
            <person name="Gibbs R."/>
            <person name="Kuspa A."/>
            <person name="Muzny D."/>
            <person name="Queller D."/>
            <person name="Richards S."/>
            <person name="Strassman J."/>
            <person name="Sucgang R."/>
            <person name="Worley K."/>
            <person name="Schaap P."/>
        </authorList>
    </citation>
    <scope>NUCLEOTIDE SEQUENCE</scope>
    <source>
        <strain evidence="12">QSvi11</strain>
    </source>
</reference>
<evidence type="ECO:0000256" key="2">
    <source>
        <dbReference type="ARBA" id="ARBA00004642"/>
    </source>
</evidence>
<feature type="compositionally biased region" description="Acidic residues" evidence="10">
    <location>
        <begin position="4835"/>
        <end position="4862"/>
    </location>
</feature>
<dbReference type="InterPro" id="IPR041190">
    <property type="entry name" value="Midasin_AAA_lid_5"/>
</dbReference>
<dbReference type="GO" id="GO:0005730">
    <property type="term" value="C:nucleolus"/>
    <property type="evidence" value="ECO:0007669"/>
    <property type="project" value="UniProtKB-SubCell"/>
</dbReference>
<feature type="compositionally biased region" description="Basic and acidic residues" evidence="10">
    <location>
        <begin position="4888"/>
        <end position="4907"/>
    </location>
</feature>
<evidence type="ECO:0000256" key="8">
    <source>
        <dbReference type="ARBA" id="ARBA00023242"/>
    </source>
</evidence>
<dbReference type="GO" id="GO:0000055">
    <property type="term" value="P:ribosomal large subunit export from nucleus"/>
    <property type="evidence" value="ECO:0007669"/>
    <property type="project" value="TreeGrafter"/>
</dbReference>
<keyword evidence="6 9" id="KW-0067">ATP-binding</keyword>
<comment type="subcellular location">
    <subcellularLocation>
        <location evidence="1">Nucleus</location>
        <location evidence="1">Nucleolus</location>
    </subcellularLocation>
    <subcellularLocation>
        <location evidence="2">Nucleus</location>
        <location evidence="2">Nucleoplasm</location>
    </subcellularLocation>
</comment>
<dbReference type="Pfam" id="PF17865">
    <property type="entry name" value="AAA_lid_5"/>
    <property type="match status" value="1"/>
</dbReference>
<feature type="compositionally biased region" description="Acidic residues" evidence="10">
    <location>
        <begin position="4908"/>
        <end position="4929"/>
    </location>
</feature>
<feature type="region of interest" description="Disordered" evidence="10">
    <location>
        <begin position="4785"/>
        <end position="4965"/>
    </location>
</feature>
<dbReference type="FunFam" id="3.40.50.300:FF:000582">
    <property type="entry name" value="Midasin"/>
    <property type="match status" value="1"/>
</dbReference>
<dbReference type="FunFam" id="3.40.50.300:FF:000919">
    <property type="entry name" value="Midasin"/>
    <property type="match status" value="1"/>
</dbReference>
<dbReference type="FunFam" id="3.40.50.300:FF:000764">
    <property type="entry name" value="Midasin"/>
    <property type="match status" value="1"/>
</dbReference>
<dbReference type="GO" id="GO:0016887">
    <property type="term" value="F:ATP hydrolysis activity"/>
    <property type="evidence" value="ECO:0007669"/>
    <property type="project" value="InterPro"/>
</dbReference>
<dbReference type="GO" id="GO:0005654">
    <property type="term" value="C:nucleoplasm"/>
    <property type="evidence" value="ECO:0007669"/>
    <property type="project" value="UniProtKB-SubCell"/>
</dbReference>
<dbReference type="FunFam" id="3.40.50.300:FF:001368">
    <property type="entry name" value="Midasin"/>
    <property type="match status" value="1"/>
</dbReference>
<comment type="function">
    <text evidence="9">Nuclear chaperone required for maturation and nuclear export of pre-60S ribosome subunits.</text>
</comment>
<evidence type="ECO:0000256" key="7">
    <source>
        <dbReference type="ARBA" id="ARBA00023186"/>
    </source>
</evidence>
<gene>
    <name evidence="12" type="ORF">CYY_002268</name>
</gene>
<keyword evidence="8 9" id="KW-0539">Nucleus</keyword>
<dbReference type="Proteomes" id="UP000695562">
    <property type="component" value="Unassembled WGS sequence"/>
</dbReference>
<feature type="domain" description="AAA+ ATPase" evidence="11">
    <location>
        <begin position="379"/>
        <end position="529"/>
    </location>
</feature>
<comment type="similarity">
    <text evidence="3 9">Belongs to the midasin family.</text>
</comment>
<feature type="compositionally biased region" description="Basic residues" evidence="10">
    <location>
        <begin position="4953"/>
        <end position="4965"/>
    </location>
</feature>
<evidence type="ECO:0000256" key="3">
    <source>
        <dbReference type="ARBA" id="ARBA00007188"/>
    </source>
</evidence>
<dbReference type="GO" id="GO:0000027">
    <property type="term" value="P:ribosomal large subunit assembly"/>
    <property type="evidence" value="ECO:0007669"/>
    <property type="project" value="InterPro"/>
</dbReference>
<proteinExistence type="inferred from homology"/>
<feature type="compositionally biased region" description="Acidic residues" evidence="10">
    <location>
        <begin position="4877"/>
        <end position="4887"/>
    </location>
</feature>
<keyword evidence="7 9" id="KW-0143">Chaperone</keyword>
<dbReference type="PANTHER" id="PTHR48103:SF2">
    <property type="entry name" value="MIDASIN"/>
    <property type="match status" value="1"/>
</dbReference>
<evidence type="ECO:0000256" key="1">
    <source>
        <dbReference type="ARBA" id="ARBA00004604"/>
    </source>
</evidence>
<evidence type="ECO:0000256" key="10">
    <source>
        <dbReference type="SAM" id="MobiDB-lite"/>
    </source>
</evidence>
<dbReference type="FunFam" id="3.40.50.300:FF:000142">
    <property type="entry name" value="Midasin"/>
    <property type="match status" value="1"/>
</dbReference>
<evidence type="ECO:0000313" key="12">
    <source>
        <dbReference type="EMBL" id="KAF2076411.1"/>
    </source>
</evidence>
<dbReference type="InterPro" id="IPR040848">
    <property type="entry name" value="AAA_lid_7"/>
</dbReference>
<feature type="compositionally biased region" description="Basic and acidic residues" evidence="10">
    <location>
        <begin position="4931"/>
        <end position="4952"/>
    </location>
</feature>
<dbReference type="GO" id="GO:0030687">
    <property type="term" value="C:preribosome, large subunit precursor"/>
    <property type="evidence" value="ECO:0007669"/>
    <property type="project" value="TreeGrafter"/>
</dbReference>
<dbReference type="InterPro" id="IPR048617">
    <property type="entry name" value="MDN1_AAA_lid_4"/>
</dbReference>
<feature type="domain" description="AAA+ ATPase" evidence="11">
    <location>
        <begin position="1151"/>
        <end position="1296"/>
    </location>
</feature>
<dbReference type="InterPro" id="IPR027417">
    <property type="entry name" value="P-loop_NTPase"/>
</dbReference>
<dbReference type="PANTHER" id="PTHR48103">
    <property type="entry name" value="MIDASIN-RELATED"/>
    <property type="match status" value="1"/>
</dbReference>
<name>A0A8J4UVA7_9MYCE</name>
<evidence type="ECO:0000256" key="9">
    <source>
        <dbReference type="PIRNR" id="PIRNR010340"/>
    </source>
</evidence>
<dbReference type="SMART" id="SM00382">
    <property type="entry name" value="AAA"/>
    <property type="match status" value="5"/>
</dbReference>
<feature type="compositionally biased region" description="Basic and acidic residues" evidence="10">
    <location>
        <begin position="4641"/>
        <end position="4653"/>
    </location>
</feature>
<dbReference type="Gene3D" id="3.40.50.300">
    <property type="entry name" value="P-loop containing nucleotide triphosphate hydrolases"/>
    <property type="match status" value="6"/>
</dbReference>
<dbReference type="SUPFAM" id="SSF52540">
    <property type="entry name" value="P-loop containing nucleoside triphosphate hydrolases"/>
    <property type="match status" value="6"/>
</dbReference>
<feature type="region of interest" description="Disordered" evidence="10">
    <location>
        <begin position="4641"/>
        <end position="4673"/>
    </location>
</feature>
<feature type="domain" description="AAA+ ATPase" evidence="11">
    <location>
        <begin position="1856"/>
        <end position="2007"/>
    </location>
</feature>
<comment type="caution">
    <text evidence="12">The sequence shown here is derived from an EMBL/GenBank/DDBJ whole genome shotgun (WGS) entry which is preliminary data.</text>
</comment>
<organism evidence="12 13">
    <name type="scientific">Polysphondylium violaceum</name>
    <dbReference type="NCBI Taxonomy" id="133409"/>
    <lineage>
        <taxon>Eukaryota</taxon>
        <taxon>Amoebozoa</taxon>
        <taxon>Evosea</taxon>
        <taxon>Eumycetozoa</taxon>
        <taxon>Dictyostelia</taxon>
        <taxon>Dictyosteliales</taxon>
        <taxon>Dictyosteliaceae</taxon>
        <taxon>Polysphondylium</taxon>
    </lineage>
</organism>
<dbReference type="GO" id="GO:0005524">
    <property type="term" value="F:ATP binding"/>
    <property type="evidence" value="ECO:0007669"/>
    <property type="project" value="UniProtKB-KW"/>
</dbReference>
<dbReference type="CDD" id="cd00009">
    <property type="entry name" value="AAA"/>
    <property type="match status" value="2"/>
</dbReference>
<dbReference type="Pfam" id="PF21108">
    <property type="entry name" value="MDN1_4th"/>
    <property type="match status" value="1"/>
</dbReference>
<evidence type="ECO:0000256" key="5">
    <source>
        <dbReference type="ARBA" id="ARBA00022741"/>
    </source>
</evidence>
<dbReference type="PROSITE" id="PS00675">
    <property type="entry name" value="SIGMA54_INTERACT_1"/>
    <property type="match status" value="1"/>
</dbReference>
<feature type="domain" description="AAA+ ATPase" evidence="11">
    <location>
        <begin position="1452"/>
        <end position="1679"/>
    </location>
</feature>
<keyword evidence="5 9" id="KW-0547">Nucleotide-binding</keyword>
<protein>
    <recommendedName>
        <fullName evidence="4 9">Midasin</fullName>
    </recommendedName>
</protein>
<evidence type="ECO:0000256" key="6">
    <source>
        <dbReference type="ARBA" id="ARBA00022840"/>
    </source>
</evidence>